<feature type="coiled-coil region" evidence="1">
    <location>
        <begin position="7"/>
        <end position="34"/>
    </location>
</feature>
<name>A0A1G2F9W0_9BACT</name>
<evidence type="ECO:0000256" key="1">
    <source>
        <dbReference type="SAM" id="Coils"/>
    </source>
</evidence>
<sequence>MEENILTKKERKLLKRQEKENERLRLAQRKKTKKIIAIGLPLISIIGGIVFGLMSYSPAKTQGAPKMEINPLEYDAGDISMANGPINYTYEIKNTGDGDLKIKDIKTSCDCTSAVLRVGEIKSPTFSMHTDSSFWSSKITAGETGFLEVVFDPAFHGPEGTGQAIRVVSFSTNDPRNEKAEVRLTANVAP</sequence>
<gene>
    <name evidence="3" type="ORF">A2815_02800</name>
</gene>
<keyword evidence="2" id="KW-0472">Membrane</keyword>
<proteinExistence type="predicted"/>
<dbReference type="Gene3D" id="2.60.40.10">
    <property type="entry name" value="Immunoglobulins"/>
    <property type="match status" value="1"/>
</dbReference>
<feature type="transmembrane region" description="Helical" evidence="2">
    <location>
        <begin position="35"/>
        <end position="56"/>
    </location>
</feature>
<dbReference type="Proteomes" id="UP000176974">
    <property type="component" value="Unassembled WGS sequence"/>
</dbReference>
<dbReference type="Pfam" id="PF07610">
    <property type="entry name" value="DUF1573"/>
    <property type="match status" value="1"/>
</dbReference>
<reference evidence="3 4" key="1">
    <citation type="journal article" date="2016" name="Nat. Commun.">
        <title>Thousands of microbial genomes shed light on interconnected biogeochemical processes in an aquifer system.</title>
        <authorList>
            <person name="Anantharaman K."/>
            <person name="Brown C.T."/>
            <person name="Hug L.A."/>
            <person name="Sharon I."/>
            <person name="Castelle C.J."/>
            <person name="Probst A.J."/>
            <person name="Thomas B.C."/>
            <person name="Singh A."/>
            <person name="Wilkins M.J."/>
            <person name="Karaoz U."/>
            <person name="Brodie E.L."/>
            <person name="Williams K.H."/>
            <person name="Hubbard S.S."/>
            <person name="Banfield J.F."/>
        </authorList>
    </citation>
    <scope>NUCLEOTIDE SEQUENCE [LARGE SCALE GENOMIC DNA]</scope>
</reference>
<protein>
    <recommendedName>
        <fullName evidence="5">DUF1573 domain-containing protein</fullName>
    </recommendedName>
</protein>
<evidence type="ECO:0000313" key="3">
    <source>
        <dbReference type="EMBL" id="OGZ34866.1"/>
    </source>
</evidence>
<keyword evidence="2" id="KW-1133">Transmembrane helix</keyword>
<evidence type="ECO:0000313" key="4">
    <source>
        <dbReference type="Proteomes" id="UP000176974"/>
    </source>
</evidence>
<dbReference type="InterPro" id="IPR011467">
    <property type="entry name" value="DUF1573"/>
</dbReference>
<keyword evidence="2" id="KW-0812">Transmembrane</keyword>
<dbReference type="AlphaFoldDB" id="A0A1G2F9W0"/>
<accession>A0A1G2F9W0</accession>
<evidence type="ECO:0000256" key="2">
    <source>
        <dbReference type="SAM" id="Phobius"/>
    </source>
</evidence>
<comment type="caution">
    <text evidence="3">The sequence shown here is derived from an EMBL/GenBank/DDBJ whole genome shotgun (WGS) entry which is preliminary data.</text>
</comment>
<dbReference type="EMBL" id="MHMY01000024">
    <property type="protein sequence ID" value="OGZ34866.1"/>
    <property type="molecule type" value="Genomic_DNA"/>
</dbReference>
<organism evidence="3 4">
    <name type="scientific">Candidatus Portnoybacteria bacterium RIFCSPHIGHO2_01_FULL_40_12b</name>
    <dbReference type="NCBI Taxonomy" id="1801994"/>
    <lineage>
        <taxon>Bacteria</taxon>
        <taxon>Candidatus Portnoyibacteriota</taxon>
    </lineage>
</organism>
<keyword evidence="1" id="KW-0175">Coiled coil</keyword>
<evidence type="ECO:0008006" key="5">
    <source>
        <dbReference type="Google" id="ProtNLM"/>
    </source>
</evidence>
<dbReference type="InterPro" id="IPR013783">
    <property type="entry name" value="Ig-like_fold"/>
</dbReference>